<evidence type="ECO:0000313" key="2">
    <source>
        <dbReference type="EMBL" id="TRY75170.1"/>
    </source>
</evidence>
<organism evidence="2 3">
    <name type="scientific">Tigriopus californicus</name>
    <name type="common">Marine copepod</name>
    <dbReference type="NCBI Taxonomy" id="6832"/>
    <lineage>
        <taxon>Eukaryota</taxon>
        <taxon>Metazoa</taxon>
        <taxon>Ecdysozoa</taxon>
        <taxon>Arthropoda</taxon>
        <taxon>Crustacea</taxon>
        <taxon>Multicrustacea</taxon>
        <taxon>Hexanauplia</taxon>
        <taxon>Copepoda</taxon>
        <taxon>Harpacticoida</taxon>
        <taxon>Harpacticidae</taxon>
        <taxon>Tigriopus</taxon>
    </lineage>
</organism>
<name>A0A553PBW9_TIGCA</name>
<gene>
    <name evidence="2" type="ORF">TCAL_14580</name>
</gene>
<dbReference type="InterPro" id="IPR011598">
    <property type="entry name" value="bHLH_dom"/>
</dbReference>
<dbReference type="EMBL" id="VCGU01000005">
    <property type="protein sequence ID" value="TRY75170.1"/>
    <property type="molecule type" value="Genomic_DNA"/>
</dbReference>
<dbReference type="GO" id="GO:0046983">
    <property type="term" value="F:protein dimerization activity"/>
    <property type="evidence" value="ECO:0007669"/>
    <property type="project" value="InterPro"/>
</dbReference>
<dbReference type="AlphaFoldDB" id="A0A553PBW9"/>
<dbReference type="Gene3D" id="4.10.280.10">
    <property type="entry name" value="Helix-loop-helix DNA-binding domain"/>
    <property type="match status" value="1"/>
</dbReference>
<keyword evidence="3" id="KW-1185">Reference proteome</keyword>
<reference evidence="2 3" key="1">
    <citation type="journal article" date="2018" name="Nat. Ecol. Evol.">
        <title>Genomic signatures of mitonuclear coevolution across populations of Tigriopus californicus.</title>
        <authorList>
            <person name="Barreto F.S."/>
            <person name="Watson E.T."/>
            <person name="Lima T.G."/>
            <person name="Willett C.S."/>
            <person name="Edmands S."/>
            <person name="Li W."/>
            <person name="Burton R.S."/>
        </authorList>
    </citation>
    <scope>NUCLEOTIDE SEQUENCE [LARGE SCALE GENOMIC DNA]</scope>
    <source>
        <strain evidence="2 3">San Diego</strain>
    </source>
</reference>
<dbReference type="Proteomes" id="UP000318571">
    <property type="component" value="Chromosome 2"/>
</dbReference>
<proteinExistence type="predicted"/>
<dbReference type="Pfam" id="PF00010">
    <property type="entry name" value="HLH"/>
    <property type="match status" value="1"/>
</dbReference>
<evidence type="ECO:0000313" key="3">
    <source>
        <dbReference type="Proteomes" id="UP000318571"/>
    </source>
</evidence>
<feature type="domain" description="BHLH" evidence="1">
    <location>
        <begin position="36"/>
        <end position="71"/>
    </location>
</feature>
<accession>A0A553PBW9</accession>
<dbReference type="SUPFAM" id="SSF47459">
    <property type="entry name" value="HLH, helix-loop-helix DNA-binding domain"/>
    <property type="match status" value="1"/>
</dbReference>
<sequence length="90" mass="9961">MAVKVSTKNATVAQRTAQKVIKKYRVGGSRVGDCGESYTKLKKIVPSISRKENITKLDVVLEAISYIQQLQDDLECRFASKSLLAKAIQC</sequence>
<protein>
    <recommendedName>
        <fullName evidence="1">BHLH domain-containing protein</fullName>
    </recommendedName>
</protein>
<comment type="caution">
    <text evidence="2">The sequence shown here is derived from an EMBL/GenBank/DDBJ whole genome shotgun (WGS) entry which is preliminary data.</text>
</comment>
<dbReference type="InterPro" id="IPR036638">
    <property type="entry name" value="HLH_DNA-bd_sf"/>
</dbReference>
<evidence type="ECO:0000259" key="1">
    <source>
        <dbReference type="Pfam" id="PF00010"/>
    </source>
</evidence>